<keyword evidence="10" id="KW-1185">Reference proteome</keyword>
<dbReference type="InterPro" id="IPR003871">
    <property type="entry name" value="RFA1B/D_OB_1st"/>
</dbReference>
<dbReference type="InterPro" id="IPR013955">
    <property type="entry name" value="Rep_factor-A_C"/>
</dbReference>
<feature type="compositionally biased region" description="Polar residues" evidence="6">
    <location>
        <begin position="533"/>
        <end position="553"/>
    </location>
</feature>
<dbReference type="InterPro" id="IPR047192">
    <property type="entry name" value="Euk_RPA1_DBD_C"/>
</dbReference>
<feature type="domain" description="Replication protein A 70 kDa DNA-binding subunit B/D first OB fold" evidence="7">
    <location>
        <begin position="5"/>
        <end position="108"/>
    </location>
</feature>
<dbReference type="CDD" id="cd04480">
    <property type="entry name" value="RPA1_DBD_A_like"/>
    <property type="match status" value="1"/>
</dbReference>
<dbReference type="GO" id="GO:0003677">
    <property type="term" value="F:DNA binding"/>
    <property type="evidence" value="ECO:0007669"/>
    <property type="project" value="UniProtKB-KW"/>
</dbReference>
<organism evidence="9 10">
    <name type="scientific">Brassica napus</name>
    <name type="common">Rape</name>
    <dbReference type="NCBI Taxonomy" id="3708"/>
    <lineage>
        <taxon>Eukaryota</taxon>
        <taxon>Viridiplantae</taxon>
        <taxon>Streptophyta</taxon>
        <taxon>Embryophyta</taxon>
        <taxon>Tracheophyta</taxon>
        <taxon>Spermatophyta</taxon>
        <taxon>Magnoliopsida</taxon>
        <taxon>eudicotyledons</taxon>
        <taxon>Gunneridae</taxon>
        <taxon>Pentapetalae</taxon>
        <taxon>rosids</taxon>
        <taxon>malvids</taxon>
        <taxon>Brassicales</taxon>
        <taxon>Brassicaceae</taxon>
        <taxon>Brassiceae</taxon>
        <taxon>Brassica</taxon>
    </lineage>
</organism>
<evidence type="ECO:0000259" key="7">
    <source>
        <dbReference type="Pfam" id="PF02721"/>
    </source>
</evidence>
<dbReference type="Gene3D" id="2.40.50.140">
    <property type="entry name" value="Nucleic acid-binding proteins"/>
    <property type="match status" value="2"/>
</dbReference>
<dbReference type="Pfam" id="PF08646">
    <property type="entry name" value="Rep_fac-A_C"/>
    <property type="match status" value="1"/>
</dbReference>
<evidence type="ECO:0000256" key="4">
    <source>
        <dbReference type="ARBA" id="ARBA00022833"/>
    </source>
</evidence>
<dbReference type="PANTHER" id="PTHR47165:SF4">
    <property type="entry name" value="OS03G0429900 PROTEIN"/>
    <property type="match status" value="1"/>
</dbReference>
<keyword evidence="3" id="KW-0863">Zinc-finger</keyword>
<feature type="region of interest" description="Disordered" evidence="6">
    <location>
        <begin position="482"/>
        <end position="553"/>
    </location>
</feature>
<evidence type="ECO:0000256" key="2">
    <source>
        <dbReference type="ARBA" id="ARBA00022723"/>
    </source>
</evidence>
<dbReference type="PANTHER" id="PTHR47165">
    <property type="entry name" value="OS03G0429900 PROTEIN"/>
    <property type="match status" value="1"/>
</dbReference>
<dbReference type="AlphaFoldDB" id="A0A078J3E7"/>
<dbReference type="Gramene" id="CDY60422">
    <property type="protein sequence ID" value="CDY60422"/>
    <property type="gene ID" value="GSBRNA2T00029586001"/>
</dbReference>
<feature type="region of interest" description="Disordered" evidence="6">
    <location>
        <begin position="412"/>
        <end position="455"/>
    </location>
</feature>
<evidence type="ECO:0000313" key="10">
    <source>
        <dbReference type="Proteomes" id="UP000028999"/>
    </source>
</evidence>
<reference evidence="9 10" key="1">
    <citation type="journal article" date="2014" name="Science">
        <title>Plant genetics. Early allopolyploid evolution in the post-Neolithic Brassica napus oilseed genome.</title>
        <authorList>
            <person name="Chalhoub B."/>
            <person name="Denoeud F."/>
            <person name="Liu S."/>
            <person name="Parkin I.A."/>
            <person name="Tang H."/>
            <person name="Wang X."/>
            <person name="Chiquet J."/>
            <person name="Belcram H."/>
            <person name="Tong C."/>
            <person name="Samans B."/>
            <person name="Correa M."/>
            <person name="Da Silva C."/>
            <person name="Just J."/>
            <person name="Falentin C."/>
            <person name="Koh C.S."/>
            <person name="Le Clainche I."/>
            <person name="Bernard M."/>
            <person name="Bento P."/>
            <person name="Noel B."/>
            <person name="Labadie K."/>
            <person name="Alberti A."/>
            <person name="Charles M."/>
            <person name="Arnaud D."/>
            <person name="Guo H."/>
            <person name="Daviaud C."/>
            <person name="Alamery S."/>
            <person name="Jabbari K."/>
            <person name="Zhao M."/>
            <person name="Edger P.P."/>
            <person name="Chelaifa H."/>
            <person name="Tack D."/>
            <person name="Lassalle G."/>
            <person name="Mestiri I."/>
            <person name="Schnel N."/>
            <person name="Le Paslier M.C."/>
            <person name="Fan G."/>
            <person name="Renault V."/>
            <person name="Bayer P.E."/>
            <person name="Golicz A.A."/>
            <person name="Manoli S."/>
            <person name="Lee T.H."/>
            <person name="Thi V.H."/>
            <person name="Chalabi S."/>
            <person name="Hu Q."/>
            <person name="Fan C."/>
            <person name="Tollenaere R."/>
            <person name="Lu Y."/>
            <person name="Battail C."/>
            <person name="Shen J."/>
            <person name="Sidebottom C.H."/>
            <person name="Wang X."/>
            <person name="Canaguier A."/>
            <person name="Chauveau A."/>
            <person name="Berard A."/>
            <person name="Deniot G."/>
            <person name="Guan M."/>
            <person name="Liu Z."/>
            <person name="Sun F."/>
            <person name="Lim Y.P."/>
            <person name="Lyons E."/>
            <person name="Town C.D."/>
            <person name="Bancroft I."/>
            <person name="Wang X."/>
            <person name="Meng J."/>
            <person name="Ma J."/>
            <person name="Pires J.C."/>
            <person name="King G.J."/>
            <person name="Brunel D."/>
            <person name="Delourme R."/>
            <person name="Renard M."/>
            <person name="Aury J.M."/>
            <person name="Adams K.L."/>
            <person name="Batley J."/>
            <person name="Snowdon R.J."/>
            <person name="Tost J."/>
            <person name="Edwards D."/>
            <person name="Zhou Y."/>
            <person name="Hua W."/>
            <person name="Sharpe A.G."/>
            <person name="Paterson A.H."/>
            <person name="Guan C."/>
            <person name="Wincker P."/>
        </authorList>
    </citation>
    <scope>NUCLEOTIDE SEQUENCE [LARGE SCALE GENOMIC DNA]</scope>
    <source>
        <strain evidence="10">cv. Darmor-bzh</strain>
    </source>
</reference>
<gene>
    <name evidence="9" type="primary">BnaCnng36250D</name>
    <name evidence="9" type="ORF">GSBRNA2T00029586001</name>
</gene>
<dbReference type="SUPFAM" id="SSF50249">
    <property type="entry name" value="Nucleic acid-binding proteins"/>
    <property type="match status" value="2"/>
</dbReference>
<evidence type="ECO:0000256" key="1">
    <source>
        <dbReference type="ARBA" id="ARBA00005690"/>
    </source>
</evidence>
<dbReference type="OMA" id="SMRNKGP"/>
<dbReference type="CDD" id="cd04476">
    <property type="entry name" value="RPA1_DBD_C"/>
    <property type="match status" value="1"/>
</dbReference>
<comment type="similarity">
    <text evidence="1">Belongs to the replication factor A protein 1 family.</text>
</comment>
<evidence type="ECO:0000256" key="6">
    <source>
        <dbReference type="SAM" id="MobiDB-lite"/>
    </source>
</evidence>
<keyword evidence="5" id="KW-0238">DNA-binding</keyword>
<evidence type="ECO:0000313" key="9">
    <source>
        <dbReference type="EMBL" id="CDY60422.1"/>
    </source>
</evidence>
<keyword evidence="4" id="KW-0862">Zinc</keyword>
<evidence type="ECO:0000256" key="5">
    <source>
        <dbReference type="ARBA" id="ARBA00023125"/>
    </source>
</evidence>
<feature type="domain" description="Replication factor A C-terminal" evidence="8">
    <location>
        <begin position="256"/>
        <end position="378"/>
    </location>
</feature>
<sequence>MANSYTLLQNLRAGRCSNTAEVRLLRFWEAKNINKGGELISVDMLLIDENLTVVHGSIPASRQLQFKNRLSEGSVYTLSGFDVTRSSPKYRLSDAPVSVRFNAETDFEKLPATDSIIPTEHFRFRQYDRIIELANTGNQLPGVIGELCAIRSTITDRIPGAQRVMLTLRLESEGATVCVSMFDYLALAFHNKLDGYGKEPRIVIVTGINPKMVSGVDPDQSGSSSKVVHAQKIEPMTVSELNQFVLTADPQIIEFLCTAKVTEIQLDEGWSYIGCSVCSKKLTREETSFACVPCNETNAVAKLRYRMILSVSDATGAAAFLGFDTEMSKLTHVLTSEAAQIVGIGTIAQVGVVLPRLLADLVGRTYTFQLKLKDFNFTPNHQTFTISRIFPQRELAPNPTFAEEDVEVIEPANPQSAAERSGDKDATTSNVAEQSTVATDAEGTEQAAPVTNRPHHFPLRLCNKLCRLLTRPSSLHEVMVKTPVSDPDKAPVLSTSASSSATKRSRKKKGVTTNAKVARQRRRTIRASMRNKGPQQTIQHSQSTTLSEQSHTINDVDSDRVNKRTARALRMEKLIKKRVATPKKLNVAASGSRPGGRYRRPVVNKWDLVTCPDCKAIVWNAEAVVQETQNSPRRFSICCQQGRVNLPPRRQPPSPLKELLEKSSFKILIRVANGMLAFTSMGGQIDNSVTNTPGPFSFRLHGQTHHRIGSLLPPEGKPPQFSQLYIVDTEHEIANRKKSFNKGTSALAVDDDLVDSLIKMLDEHNPLAKTFRHARDRILSGDTVEFSITLVNQKHRG</sequence>
<feature type="compositionally biased region" description="Polar residues" evidence="6">
    <location>
        <begin position="427"/>
        <end position="438"/>
    </location>
</feature>
<dbReference type="GO" id="GO:0008270">
    <property type="term" value="F:zinc ion binding"/>
    <property type="evidence" value="ECO:0007669"/>
    <property type="project" value="UniProtKB-KW"/>
</dbReference>
<dbReference type="PaxDb" id="3708-A0A078J3E7"/>
<dbReference type="Pfam" id="PF02721">
    <property type="entry name" value="DUF223"/>
    <property type="match status" value="1"/>
</dbReference>
<name>A0A078J3E7_BRANA</name>
<keyword evidence="2" id="KW-0479">Metal-binding</keyword>
<proteinExistence type="inferred from homology"/>
<dbReference type="EMBL" id="LK033879">
    <property type="protein sequence ID" value="CDY60422.1"/>
    <property type="molecule type" value="Genomic_DNA"/>
</dbReference>
<accession>A0A078J3E7</accession>
<evidence type="ECO:0000256" key="3">
    <source>
        <dbReference type="ARBA" id="ARBA00022771"/>
    </source>
</evidence>
<dbReference type="Proteomes" id="UP000028999">
    <property type="component" value="Unassembled WGS sequence"/>
</dbReference>
<protein>
    <submittedName>
        <fullName evidence="9">BnaCnng36250D protein</fullName>
    </submittedName>
</protein>
<evidence type="ECO:0000259" key="8">
    <source>
        <dbReference type="Pfam" id="PF08646"/>
    </source>
</evidence>
<dbReference type="InterPro" id="IPR012340">
    <property type="entry name" value="NA-bd_OB-fold"/>
</dbReference>